<dbReference type="PANTHER" id="PTHR30531:SF12">
    <property type="entry name" value="FLAGELLAR BIOSYNTHETIC PROTEIN FLHB"/>
    <property type="match status" value="1"/>
</dbReference>
<dbReference type="InterPro" id="IPR029025">
    <property type="entry name" value="T3SS_substrate_exporter_C"/>
</dbReference>
<accession>A0ABV9Q3C0</accession>
<dbReference type="EMBL" id="JBHSHC010000112">
    <property type="protein sequence ID" value="MFC4768681.1"/>
    <property type="molecule type" value="Genomic_DNA"/>
</dbReference>
<dbReference type="InterPro" id="IPR006135">
    <property type="entry name" value="T3SS_substrate_exporter"/>
</dbReference>
<organism evidence="1 2">
    <name type="scientific">Effusibacillus consociatus</name>
    <dbReference type="NCBI Taxonomy" id="1117041"/>
    <lineage>
        <taxon>Bacteria</taxon>
        <taxon>Bacillati</taxon>
        <taxon>Bacillota</taxon>
        <taxon>Bacilli</taxon>
        <taxon>Bacillales</taxon>
        <taxon>Alicyclobacillaceae</taxon>
        <taxon>Effusibacillus</taxon>
    </lineage>
</organism>
<reference evidence="2" key="1">
    <citation type="journal article" date="2019" name="Int. J. Syst. Evol. Microbiol.">
        <title>The Global Catalogue of Microorganisms (GCM) 10K type strain sequencing project: providing services to taxonomists for standard genome sequencing and annotation.</title>
        <authorList>
            <consortium name="The Broad Institute Genomics Platform"/>
            <consortium name="The Broad Institute Genome Sequencing Center for Infectious Disease"/>
            <person name="Wu L."/>
            <person name="Ma J."/>
        </authorList>
    </citation>
    <scope>NUCLEOTIDE SEQUENCE [LARGE SCALE GENOMIC DNA]</scope>
    <source>
        <strain evidence="2">WYCCWR 12678</strain>
    </source>
</reference>
<protein>
    <submittedName>
        <fullName evidence="1">EscU/YscU/HrcU family type III secretion system export apparatus switch protein</fullName>
    </submittedName>
</protein>
<dbReference type="Gene3D" id="3.40.1690.10">
    <property type="entry name" value="secretion proteins EscU"/>
    <property type="match status" value="1"/>
</dbReference>
<evidence type="ECO:0000313" key="2">
    <source>
        <dbReference type="Proteomes" id="UP001596002"/>
    </source>
</evidence>
<comment type="caution">
    <text evidence="1">The sequence shown here is derived from an EMBL/GenBank/DDBJ whole genome shotgun (WGS) entry which is preliminary data.</text>
</comment>
<evidence type="ECO:0000313" key="1">
    <source>
        <dbReference type="EMBL" id="MFC4768681.1"/>
    </source>
</evidence>
<dbReference type="Pfam" id="PF01312">
    <property type="entry name" value="Bac_export_2"/>
    <property type="match status" value="1"/>
</dbReference>
<name>A0ABV9Q3C0_9BACL</name>
<dbReference type="Proteomes" id="UP001596002">
    <property type="component" value="Unassembled WGS sequence"/>
</dbReference>
<dbReference type="SUPFAM" id="SSF160544">
    <property type="entry name" value="EscU C-terminal domain-like"/>
    <property type="match status" value="1"/>
</dbReference>
<dbReference type="PRINTS" id="PR00950">
    <property type="entry name" value="TYPE3IMSPROT"/>
</dbReference>
<proteinExistence type="predicted"/>
<keyword evidence="2" id="KW-1185">Reference proteome</keyword>
<gene>
    <name evidence="1" type="ORF">ACFO8Q_15155</name>
</gene>
<sequence>MRQVKKYQLHKAAALSYDPNADQAPRVVASGQGEAGRRIIELAREHGVPVHQDPVLVETLMAFDLGREIPPELYQAVAEILVFVQSLERKSSKGTGRKE</sequence>
<dbReference type="PANTHER" id="PTHR30531">
    <property type="entry name" value="FLAGELLAR BIOSYNTHETIC PROTEIN FLHB"/>
    <property type="match status" value="1"/>
</dbReference>